<name>A0A182R444_ANOFN</name>
<dbReference type="EnsemblMetazoa" id="AFUN000935-RA">
    <property type="protein sequence ID" value="AFUN000935-PA"/>
    <property type="gene ID" value="AFUN000935"/>
</dbReference>
<evidence type="ECO:0000256" key="2">
    <source>
        <dbReference type="SAM" id="SignalP"/>
    </source>
</evidence>
<dbReference type="AlphaFoldDB" id="A0A182R444"/>
<dbReference type="VEuPathDB" id="VectorBase:AFUN2_002034"/>
<protein>
    <submittedName>
        <fullName evidence="3">Uncharacterized protein</fullName>
    </submittedName>
</protein>
<feature type="region of interest" description="Disordered" evidence="1">
    <location>
        <begin position="246"/>
        <end position="266"/>
    </location>
</feature>
<dbReference type="VEuPathDB" id="VectorBase:AFUN000935"/>
<evidence type="ECO:0000313" key="3">
    <source>
        <dbReference type="EnsemblMetazoa" id="AFUN000935-PA"/>
    </source>
</evidence>
<accession>A0A182R444</accession>
<keyword evidence="2" id="KW-0732">Signal</keyword>
<feature type="chain" id="PRO_5021246130" evidence="2">
    <location>
        <begin position="26"/>
        <end position="308"/>
    </location>
</feature>
<proteinExistence type="predicted"/>
<sequence>MDEIRVSYLVVLLVSVSFGVQNVLAEESEYEYYYEEVNATQKTVDSSSTTVETTTVTLIPQVETTSIIPRPSFLELPRTEVPDTEIAYTDNSSEFTSVINVEDSTDDIARRNQWATTSVGEIKPIGTTDVRRTDHTLTQMNGTRPTKYTTTFYKSTAKPKPSKQPEIVLNIYTGMYGMQSRGKNRPSGNLGGRNNNFWPRAQPAMQGWYGMYGMYNRRPMQSFMPRQNPPVYRGRGPQNDYDDGYSNSFTYHTATKPRRNKQQNRGTAIDDQASQALFNFLLQALGQYTGASSARSQPQGQQGSRRRQ</sequence>
<evidence type="ECO:0000256" key="1">
    <source>
        <dbReference type="SAM" id="MobiDB-lite"/>
    </source>
</evidence>
<feature type="signal peptide" evidence="2">
    <location>
        <begin position="1"/>
        <end position="25"/>
    </location>
</feature>
<organism evidence="3">
    <name type="scientific">Anopheles funestus</name>
    <name type="common">African malaria mosquito</name>
    <dbReference type="NCBI Taxonomy" id="62324"/>
    <lineage>
        <taxon>Eukaryota</taxon>
        <taxon>Metazoa</taxon>
        <taxon>Ecdysozoa</taxon>
        <taxon>Arthropoda</taxon>
        <taxon>Hexapoda</taxon>
        <taxon>Insecta</taxon>
        <taxon>Pterygota</taxon>
        <taxon>Neoptera</taxon>
        <taxon>Endopterygota</taxon>
        <taxon>Diptera</taxon>
        <taxon>Nematocera</taxon>
        <taxon>Culicoidea</taxon>
        <taxon>Culicidae</taxon>
        <taxon>Anophelinae</taxon>
        <taxon>Anopheles</taxon>
    </lineage>
</organism>
<reference evidence="3" key="1">
    <citation type="submission" date="2020-05" db="UniProtKB">
        <authorList>
            <consortium name="EnsemblMetazoa"/>
        </authorList>
    </citation>
    <scope>IDENTIFICATION</scope>
    <source>
        <strain evidence="3">FUMOZ</strain>
    </source>
</reference>